<evidence type="ECO:0000259" key="2">
    <source>
        <dbReference type="PROSITE" id="PS50010"/>
    </source>
</evidence>
<dbReference type="AlphaFoldDB" id="A0A9P5SDT9"/>
<dbReference type="InterPro" id="IPR051092">
    <property type="entry name" value="FYVE_RhoGEF_PH"/>
</dbReference>
<gene>
    <name evidence="3" type="ORF">BG006_009942</name>
</gene>
<organism evidence="3 4">
    <name type="scientific">Podila minutissima</name>
    <dbReference type="NCBI Taxonomy" id="64525"/>
    <lineage>
        <taxon>Eukaryota</taxon>
        <taxon>Fungi</taxon>
        <taxon>Fungi incertae sedis</taxon>
        <taxon>Mucoromycota</taxon>
        <taxon>Mortierellomycotina</taxon>
        <taxon>Mortierellomycetes</taxon>
        <taxon>Mortierellales</taxon>
        <taxon>Mortierellaceae</taxon>
        <taxon>Podila</taxon>
    </lineage>
</organism>
<accession>A0A9P5SDT9</accession>
<feature type="region of interest" description="Disordered" evidence="1">
    <location>
        <begin position="986"/>
        <end position="1005"/>
    </location>
</feature>
<comment type="caution">
    <text evidence="3">The sequence shown here is derived from an EMBL/GenBank/DDBJ whole genome shotgun (WGS) entry which is preliminary data.</text>
</comment>
<evidence type="ECO:0000313" key="3">
    <source>
        <dbReference type="EMBL" id="KAF9326657.1"/>
    </source>
</evidence>
<protein>
    <recommendedName>
        <fullName evidence="2">DH domain-containing protein</fullName>
    </recommendedName>
</protein>
<dbReference type="SMART" id="SM00325">
    <property type="entry name" value="RhoGEF"/>
    <property type="match status" value="1"/>
</dbReference>
<feature type="domain" description="DH" evidence="2">
    <location>
        <begin position="348"/>
        <end position="533"/>
    </location>
</feature>
<dbReference type="Pfam" id="PF00621">
    <property type="entry name" value="RhoGEF"/>
    <property type="match status" value="1"/>
</dbReference>
<keyword evidence="4" id="KW-1185">Reference proteome</keyword>
<reference evidence="3" key="1">
    <citation type="journal article" date="2020" name="Fungal Divers.">
        <title>Resolving the Mortierellaceae phylogeny through synthesis of multi-gene phylogenetics and phylogenomics.</title>
        <authorList>
            <person name="Vandepol N."/>
            <person name="Liber J."/>
            <person name="Desiro A."/>
            <person name="Na H."/>
            <person name="Kennedy M."/>
            <person name="Barry K."/>
            <person name="Grigoriev I.V."/>
            <person name="Miller A.N."/>
            <person name="O'Donnell K."/>
            <person name="Stajich J.E."/>
            <person name="Bonito G."/>
        </authorList>
    </citation>
    <scope>NUCLEOTIDE SEQUENCE</scope>
    <source>
        <strain evidence="3">NVP1</strain>
    </source>
</reference>
<dbReference type="PANTHER" id="PTHR12673:SF159">
    <property type="entry name" value="LD03170P"/>
    <property type="match status" value="1"/>
</dbReference>
<feature type="compositionally biased region" description="Low complexity" evidence="1">
    <location>
        <begin position="95"/>
        <end position="106"/>
    </location>
</feature>
<dbReference type="InterPro" id="IPR035899">
    <property type="entry name" value="DBL_dom_sf"/>
</dbReference>
<dbReference type="PROSITE" id="PS50010">
    <property type="entry name" value="DH_2"/>
    <property type="match status" value="1"/>
</dbReference>
<name>A0A9P5SDT9_9FUNG</name>
<dbReference type="GO" id="GO:0005737">
    <property type="term" value="C:cytoplasm"/>
    <property type="evidence" value="ECO:0007669"/>
    <property type="project" value="TreeGrafter"/>
</dbReference>
<dbReference type="Proteomes" id="UP000696485">
    <property type="component" value="Unassembled WGS sequence"/>
</dbReference>
<dbReference type="Gene3D" id="1.20.900.10">
    <property type="entry name" value="Dbl homology (DH) domain"/>
    <property type="match status" value="1"/>
</dbReference>
<sequence>MVVANKLASVGLTEQQQYQAIEQTLTRAGYDHEAYIETRPKAWNGSFCYSTRGGHVVKGVTLCASVYSGAASVFGVAGLQQTQYSTYSPKFSKTSSGGSVRSGSSSIFHQTRPSKTGPPVEILPHYNSPYEGMYYEKPNEKTGTVTNGVRHWICKDLRIGTVCISYKPGDGGTAHFLVRTVLKFVNIDLPGSIFLSPGFDQCRRSYYSLTKKGCEMMPMLHFALQQCLESIPEAEVNRHQVVRHQSAVDHSVFVLDQPGWMQNPGYIASLVHALEEIKQDGFTTKPAALTEDIVIPETEIFTATEKQKFWTFFRGLGEPVDIEPYKIQRSSKKDNLPKFKPGDKDEEYLNAAINELINTEIRYCERMSTLTNLYYDEAKAYRGLVPIAGKYEIRIIFSNIKDIASASTAFVKDLKAYERGKSNLGEISKRNLKAMHCYKAYLLGYAKSRSMLTSQTRRNVHFAKFLEKCRELTENPLTMEIGNLLIEPTQRIAKYPLLFKEIVSALPPGSSEIDGLKEAAEIAADVSHMESGKPELNAETLFRIRSTVVNCPDSLISQSRVMYAFLDGHETNLLSGERGKSITVILFSDKVMIVRRPRNATGDQLFGGDKSSDSMGFLNRQQWKFMGWMDLAKLKISCVEQTDPEGLFCLTTRNHSESKDDLWETTRGILPECLDKRDNFISKFYEVLSIAKASSVGFKAESTATFHVGELELFCNVFKESAYRDFKHKGEVSLFYSYGLNHPVDVTPFTRLPLFVGMIQSSDSGFRAVLRSKANLNDSGDPIAAAEDVNSFLAMEAFQVHVTELVSNLQWTVYHFDPYQSAQLHFSRLYMDSDYFYKTAAPYLKATHRRSFFRSNDSPAPTTASPTSRSSGTPTTTGQGYSGSFTPLGSPSSGGILSLPGSPSGNMVSRLIQAANNNNNNNSSSSSSSINYSNSNSNYSNYNGGFHFSTMNLTNMNHNLQYNNSIHYNSNNNGSMSPLGGMAMAKSPSVPNHQHSFSMQPSSVPPLHQISQRQRRDSTAGAMTTTTSALEPLDYGSYQGMVGGQYTMPPLAVDTMRLSIAAMNTLVPRKKAPSSMHFGPGMLVP</sequence>
<feature type="compositionally biased region" description="Polar residues" evidence="1">
    <location>
        <begin position="989"/>
        <end position="1002"/>
    </location>
</feature>
<feature type="compositionally biased region" description="Low complexity" evidence="1">
    <location>
        <begin position="858"/>
        <end position="885"/>
    </location>
</feature>
<dbReference type="EMBL" id="JAAAUY010000751">
    <property type="protein sequence ID" value="KAF9326657.1"/>
    <property type="molecule type" value="Genomic_DNA"/>
</dbReference>
<feature type="region of interest" description="Disordered" evidence="1">
    <location>
        <begin position="95"/>
        <end position="121"/>
    </location>
</feature>
<dbReference type="SUPFAM" id="SSF48065">
    <property type="entry name" value="DBL homology domain (DH-domain)"/>
    <property type="match status" value="1"/>
</dbReference>
<evidence type="ECO:0000313" key="4">
    <source>
        <dbReference type="Proteomes" id="UP000696485"/>
    </source>
</evidence>
<feature type="region of interest" description="Disordered" evidence="1">
    <location>
        <begin position="854"/>
        <end position="885"/>
    </location>
</feature>
<dbReference type="GO" id="GO:0005085">
    <property type="term" value="F:guanyl-nucleotide exchange factor activity"/>
    <property type="evidence" value="ECO:0007669"/>
    <property type="project" value="InterPro"/>
</dbReference>
<proteinExistence type="predicted"/>
<dbReference type="InterPro" id="IPR000219">
    <property type="entry name" value="DH_dom"/>
</dbReference>
<evidence type="ECO:0000256" key="1">
    <source>
        <dbReference type="SAM" id="MobiDB-lite"/>
    </source>
</evidence>
<dbReference type="PANTHER" id="PTHR12673">
    <property type="entry name" value="FACIOGENITAL DYSPLASIA PROTEIN"/>
    <property type="match status" value="1"/>
</dbReference>